<dbReference type="EMBL" id="GL349442">
    <property type="protein sequence ID" value="KNC46219.1"/>
    <property type="molecule type" value="Genomic_DNA"/>
</dbReference>
<dbReference type="InterPro" id="IPR036322">
    <property type="entry name" value="WD40_repeat_dom_sf"/>
</dbReference>
<dbReference type="CDD" id="cd15873">
    <property type="entry name" value="R-SNARE_STXBP5_6"/>
    <property type="match status" value="1"/>
</dbReference>
<dbReference type="GO" id="GO:0045159">
    <property type="term" value="F:myosin II binding"/>
    <property type="evidence" value="ECO:0007669"/>
    <property type="project" value="TreeGrafter"/>
</dbReference>
<evidence type="ECO:0000259" key="5">
    <source>
        <dbReference type="PROSITE" id="PS50892"/>
    </source>
</evidence>
<evidence type="ECO:0000313" key="6">
    <source>
        <dbReference type="EMBL" id="KNC46219.1"/>
    </source>
</evidence>
<reference evidence="6 7" key="1">
    <citation type="submission" date="2010-05" db="EMBL/GenBank/DDBJ databases">
        <title>The Genome Sequence of Thecamonas trahens ATCC 50062.</title>
        <authorList>
            <consortium name="The Broad Institute Genome Sequencing Platform"/>
            <person name="Russ C."/>
            <person name="Cuomo C."/>
            <person name="Shea T."/>
            <person name="Young S.K."/>
            <person name="Zeng Q."/>
            <person name="Koehrsen M."/>
            <person name="Haas B."/>
            <person name="Borodovsky M."/>
            <person name="Guigo R."/>
            <person name="Alvarado L."/>
            <person name="Berlin A."/>
            <person name="Bochicchio J."/>
            <person name="Borenstein D."/>
            <person name="Chapman S."/>
            <person name="Chen Z."/>
            <person name="Freedman E."/>
            <person name="Gellesch M."/>
            <person name="Goldberg J."/>
            <person name="Griggs A."/>
            <person name="Gujja S."/>
            <person name="Heilman E."/>
            <person name="Heiman D."/>
            <person name="Hepburn T."/>
            <person name="Howarth C."/>
            <person name="Jen D."/>
            <person name="Larson L."/>
            <person name="Mehta T."/>
            <person name="Park D."/>
            <person name="Pearson M."/>
            <person name="Roberts A."/>
            <person name="Saif S."/>
            <person name="Shenoy N."/>
            <person name="Sisk P."/>
            <person name="Stolte C."/>
            <person name="Sykes S."/>
            <person name="Thomson T."/>
            <person name="Walk T."/>
            <person name="White J."/>
            <person name="Yandava C."/>
            <person name="Burger G."/>
            <person name="Gray M.W."/>
            <person name="Holland P.W.H."/>
            <person name="King N."/>
            <person name="Lang F.B.F."/>
            <person name="Roger A.J."/>
            <person name="Ruiz-Trillo I."/>
            <person name="Lander E."/>
            <person name="Nusbaum C."/>
        </authorList>
    </citation>
    <scope>NUCLEOTIDE SEQUENCE [LARGE SCALE GENOMIC DNA]</scope>
    <source>
        <strain evidence="6 7">ATCC 50062</strain>
    </source>
</reference>
<dbReference type="InterPro" id="IPR042855">
    <property type="entry name" value="V_SNARE_CC"/>
</dbReference>
<dbReference type="GO" id="GO:0005096">
    <property type="term" value="F:GTPase activator activity"/>
    <property type="evidence" value="ECO:0007669"/>
    <property type="project" value="TreeGrafter"/>
</dbReference>
<dbReference type="AlphaFoldDB" id="A0A0L0D1I1"/>
<dbReference type="Gene3D" id="2.130.10.10">
    <property type="entry name" value="YVTN repeat-like/Quinoprotein amine dehydrogenase"/>
    <property type="match status" value="2"/>
</dbReference>
<dbReference type="OrthoDB" id="19944at2759"/>
<dbReference type="STRING" id="461836.A0A0L0D1I1"/>
<comment type="subcellular location">
    <subcellularLocation>
        <location evidence="1">Cytoplasm</location>
    </subcellularLocation>
</comment>
<dbReference type="PROSITE" id="PS50892">
    <property type="entry name" value="V_SNARE"/>
    <property type="match status" value="1"/>
</dbReference>
<evidence type="ECO:0000256" key="4">
    <source>
        <dbReference type="SAM" id="MobiDB-lite"/>
    </source>
</evidence>
<dbReference type="PANTHER" id="PTHR10241:SF25">
    <property type="entry name" value="TOMOSYN, ISOFORM C"/>
    <property type="match status" value="1"/>
</dbReference>
<dbReference type="GO" id="GO:0005737">
    <property type="term" value="C:cytoplasm"/>
    <property type="evidence" value="ECO:0007669"/>
    <property type="project" value="UniProtKB-SubCell"/>
</dbReference>
<dbReference type="GeneID" id="25562329"/>
<dbReference type="InterPro" id="IPR015943">
    <property type="entry name" value="WD40/YVTN_repeat-like_dom_sf"/>
</dbReference>
<sequence>MADSTDDMQPNPNRLLHCGLLPSITAAAYAPHASLIALGSRDGAIKILGCQGVELALLRPPMPCHVADLVFVAAAAVGDDSGSSSVSSQLLLVAAIGSELVVWDVTSPQASPEAKAYPTPDGAPVSALACGLGSHFVFTGSVRGDVTVFNCAKQRFSLYSIALGVGAISVLAPSPVDDGVLCVGTDDGVAMVVELASKTPRMLAAPATAPEHGRVTAMAWRRDGKRVAVAYAGSTSSALADFGIKGSGKDVRVFPIDDARVVDLAWIVPDEMERDALMMLTPRPRGGEGGNGGVVRIIHGFSAAMPDGALFVTHGHIDSIDLAAGASKLLPIVGGEGGSEAGDGTTSAAGVWPASPTEMPTMVVVTGSTPTAALAVLCDVSGGSAVAGGNQYLELPLPRSLALAAGGVTATYCLENVPLELVSHLYRTSPRGTYTSPRDEWPLVGGALGQGLAGEASVGARLLVTGHSSGVVSVWDVTTPALCELSTLNVNMACPTMPMDARVVGLAAACSTDGTLCLAVLCGSGEIYLVGVCTSLSDDDEPARHVVARYTCDGELSEAEEVVDVVPADVGLLVRGVVCPDGTSDNRCSVVALDTKGEHLALGLLSGAVVVVAVATLSLEAVGVAASVAEARATAVAFVRAPGDAPLVLAAGGSSGEAIVLPVAGEAGAVVRLPREGKASGGVTGVHVVGDEARHLAVVCEHEIRMYAWNEASTLDLIFTRLAKPTTSLVFSAVVRDGEHGGAGLVAVSSSGAVYVLSLLTLHLVLRDSLEAIVERPVTRSVTETGLCAAGDGHLAVVLDSGELVHVGLFGERRGLLGLPASGPYVQAAALPARPKRKGFFKSLLGGKSESGVSPELEELLGPVASDAATDEAAGDDESRAASRPATSAEVKRMMAENRNKLAERGEKMEQLGEQTAEMAENARQMEASIAEYVREQENKKWWQL</sequence>
<accession>A0A0L0D1I1</accession>
<dbReference type="GO" id="GO:0019905">
    <property type="term" value="F:syntaxin binding"/>
    <property type="evidence" value="ECO:0007669"/>
    <property type="project" value="TreeGrafter"/>
</dbReference>
<gene>
    <name evidence="6" type="ORF">AMSG_02670</name>
</gene>
<dbReference type="PANTHER" id="PTHR10241">
    <property type="entry name" value="LETHAL 2 GIANT LARVAE PROTEIN"/>
    <property type="match status" value="1"/>
</dbReference>
<dbReference type="eggNOG" id="ENOG502T2C8">
    <property type="taxonomic scope" value="Eukaryota"/>
</dbReference>
<evidence type="ECO:0000256" key="2">
    <source>
        <dbReference type="ARBA" id="ARBA00022490"/>
    </source>
</evidence>
<dbReference type="GO" id="GO:0005886">
    <property type="term" value="C:plasma membrane"/>
    <property type="evidence" value="ECO:0007669"/>
    <property type="project" value="TreeGrafter"/>
</dbReference>
<dbReference type="GO" id="GO:0006887">
    <property type="term" value="P:exocytosis"/>
    <property type="evidence" value="ECO:0007669"/>
    <property type="project" value="TreeGrafter"/>
</dbReference>
<organism evidence="6 7">
    <name type="scientific">Thecamonas trahens ATCC 50062</name>
    <dbReference type="NCBI Taxonomy" id="461836"/>
    <lineage>
        <taxon>Eukaryota</taxon>
        <taxon>Apusozoa</taxon>
        <taxon>Apusomonadida</taxon>
        <taxon>Apusomonadidae</taxon>
        <taxon>Thecamonas</taxon>
    </lineage>
</organism>
<evidence type="ECO:0000256" key="3">
    <source>
        <dbReference type="PROSITE-ProRule" id="PRU00290"/>
    </source>
</evidence>
<dbReference type="SUPFAM" id="SSF58038">
    <property type="entry name" value="SNARE fusion complex"/>
    <property type="match status" value="1"/>
</dbReference>
<name>A0A0L0D1I1_THETB</name>
<feature type="domain" description="V-SNARE coiled-coil homology" evidence="5">
    <location>
        <begin position="880"/>
        <end position="944"/>
    </location>
</feature>
<protein>
    <recommendedName>
        <fullName evidence="5">V-SNARE coiled-coil homology domain-containing protein</fullName>
    </recommendedName>
</protein>
<dbReference type="Proteomes" id="UP000054408">
    <property type="component" value="Unassembled WGS sequence"/>
</dbReference>
<keyword evidence="7" id="KW-1185">Reference proteome</keyword>
<dbReference type="RefSeq" id="XP_013760516.1">
    <property type="nucleotide sequence ID" value="XM_013905062.1"/>
</dbReference>
<proteinExistence type="predicted"/>
<dbReference type="Gene3D" id="1.20.5.110">
    <property type="match status" value="1"/>
</dbReference>
<dbReference type="GO" id="GO:0006893">
    <property type="term" value="P:Golgi to plasma membrane transport"/>
    <property type="evidence" value="ECO:0007669"/>
    <property type="project" value="TreeGrafter"/>
</dbReference>
<evidence type="ECO:0000256" key="1">
    <source>
        <dbReference type="ARBA" id="ARBA00004496"/>
    </source>
</evidence>
<keyword evidence="2" id="KW-0963">Cytoplasm</keyword>
<feature type="region of interest" description="Disordered" evidence="4">
    <location>
        <begin position="868"/>
        <end position="891"/>
    </location>
</feature>
<dbReference type="SUPFAM" id="SSF50978">
    <property type="entry name" value="WD40 repeat-like"/>
    <property type="match status" value="2"/>
</dbReference>
<keyword evidence="3" id="KW-0175">Coiled coil</keyword>
<evidence type="ECO:0000313" key="7">
    <source>
        <dbReference type="Proteomes" id="UP000054408"/>
    </source>
</evidence>